<protein>
    <submittedName>
        <fullName evidence="7">D-isomer specific 2-hydroxyacid dehydrogenase (GyaR)</fullName>
        <ecNumber evidence="7">1.1.1.26</ecNumber>
    </submittedName>
</protein>
<feature type="domain" description="D-isomer specific 2-hydroxyacid dehydrogenase NAD-binding" evidence="6">
    <location>
        <begin position="111"/>
        <end position="286"/>
    </location>
</feature>
<dbReference type="FunFam" id="3.40.50.720:FF:000462">
    <property type="entry name" value="Glyoxylate reductase (NADP+)"/>
    <property type="match status" value="1"/>
</dbReference>
<dbReference type="Pfam" id="PF02826">
    <property type="entry name" value="2-Hacid_dh_C"/>
    <property type="match status" value="1"/>
</dbReference>
<dbReference type="PANTHER" id="PTHR10996">
    <property type="entry name" value="2-HYDROXYACID DEHYDROGENASE-RELATED"/>
    <property type="match status" value="1"/>
</dbReference>
<evidence type="ECO:0000256" key="4">
    <source>
        <dbReference type="RuleBase" id="RU003719"/>
    </source>
</evidence>
<dbReference type="GO" id="GO:0051287">
    <property type="term" value="F:NAD binding"/>
    <property type="evidence" value="ECO:0007669"/>
    <property type="project" value="InterPro"/>
</dbReference>
<dbReference type="GO" id="GO:0030267">
    <property type="term" value="F:glyoxylate reductase (NADPH) activity"/>
    <property type="evidence" value="ECO:0007669"/>
    <property type="project" value="TreeGrafter"/>
</dbReference>
<dbReference type="PROSITE" id="PS00671">
    <property type="entry name" value="D_2_HYDROXYACID_DH_3"/>
    <property type="match status" value="1"/>
</dbReference>
<evidence type="ECO:0000259" key="5">
    <source>
        <dbReference type="Pfam" id="PF00389"/>
    </source>
</evidence>
<evidence type="ECO:0000259" key="6">
    <source>
        <dbReference type="Pfam" id="PF02826"/>
    </source>
</evidence>
<dbReference type="Pfam" id="PF00389">
    <property type="entry name" value="2-Hacid_dh"/>
    <property type="match status" value="1"/>
</dbReference>
<evidence type="ECO:0000256" key="2">
    <source>
        <dbReference type="ARBA" id="ARBA00023002"/>
    </source>
</evidence>
<keyword evidence="3" id="KW-0520">NAD</keyword>
<dbReference type="GO" id="GO:0047964">
    <property type="term" value="F:glyoxylate reductase (NADH) activity"/>
    <property type="evidence" value="ECO:0007669"/>
    <property type="project" value="UniProtKB-EC"/>
</dbReference>
<name>A0A075FUC1_9EURY</name>
<dbReference type="InterPro" id="IPR050223">
    <property type="entry name" value="D-isomer_2-hydroxyacid_DH"/>
</dbReference>
<gene>
    <name evidence="7" type="primary">gyaR</name>
</gene>
<dbReference type="InterPro" id="IPR036291">
    <property type="entry name" value="NAD(P)-bd_dom_sf"/>
</dbReference>
<evidence type="ECO:0000256" key="3">
    <source>
        <dbReference type="ARBA" id="ARBA00023027"/>
    </source>
</evidence>
<reference evidence="7" key="1">
    <citation type="journal article" date="2014" name="Genome Biol. Evol.">
        <title>Pangenome evidence for extensive interdomain horizontal transfer affecting lineage core and shell genes in uncultured planktonic thaumarchaeota and euryarchaeota.</title>
        <authorList>
            <person name="Deschamps P."/>
            <person name="Zivanovic Y."/>
            <person name="Moreira D."/>
            <person name="Rodriguez-Valera F."/>
            <person name="Lopez-Garcia P."/>
        </authorList>
    </citation>
    <scope>NUCLEOTIDE SEQUENCE</scope>
</reference>
<feature type="domain" description="D-isomer specific 2-hydroxyacid dehydrogenase catalytic" evidence="5">
    <location>
        <begin position="19"/>
        <end position="318"/>
    </location>
</feature>
<dbReference type="SUPFAM" id="SSF51735">
    <property type="entry name" value="NAD(P)-binding Rossmann-fold domains"/>
    <property type="match status" value="1"/>
</dbReference>
<dbReference type="InterPro" id="IPR006140">
    <property type="entry name" value="D-isomer_DH_NAD-bd"/>
</dbReference>
<dbReference type="InterPro" id="IPR029753">
    <property type="entry name" value="D-isomer_DH_CS"/>
</dbReference>
<dbReference type="EC" id="1.1.1.26" evidence="7"/>
<dbReference type="EMBL" id="KF900445">
    <property type="protein sequence ID" value="AIE95275.1"/>
    <property type="molecule type" value="Genomic_DNA"/>
</dbReference>
<proteinExistence type="inferred from homology"/>
<evidence type="ECO:0000313" key="7">
    <source>
        <dbReference type="EMBL" id="AIE95275.1"/>
    </source>
</evidence>
<keyword evidence="2 4" id="KW-0560">Oxidoreductase</keyword>
<dbReference type="Gene3D" id="3.40.50.720">
    <property type="entry name" value="NAD(P)-binding Rossmann-like Domain"/>
    <property type="match status" value="2"/>
</dbReference>
<dbReference type="GO" id="GO:0005829">
    <property type="term" value="C:cytosol"/>
    <property type="evidence" value="ECO:0007669"/>
    <property type="project" value="TreeGrafter"/>
</dbReference>
<dbReference type="SUPFAM" id="SSF52283">
    <property type="entry name" value="Formate/glycerate dehydrogenase catalytic domain-like"/>
    <property type="match status" value="1"/>
</dbReference>
<dbReference type="AlphaFoldDB" id="A0A075FUC1"/>
<comment type="similarity">
    <text evidence="1 4">Belongs to the D-isomer specific 2-hydroxyacid dehydrogenase family.</text>
</comment>
<dbReference type="InterPro" id="IPR006139">
    <property type="entry name" value="D-isomer_2_OHA_DH_cat_dom"/>
</dbReference>
<dbReference type="PANTHER" id="PTHR10996:SF257">
    <property type="entry name" value="GLYOXYLATE REDUCTASE 1"/>
    <property type="match status" value="1"/>
</dbReference>
<organism evidence="7">
    <name type="scientific">uncultured marine group II/III euryarchaeote AD1000_61_A07</name>
    <dbReference type="NCBI Taxonomy" id="1457792"/>
    <lineage>
        <taxon>Archaea</taxon>
        <taxon>Methanobacteriati</taxon>
        <taxon>Methanobacteriota</taxon>
        <taxon>environmental samples</taxon>
    </lineage>
</organism>
<evidence type="ECO:0000256" key="1">
    <source>
        <dbReference type="ARBA" id="ARBA00005854"/>
    </source>
</evidence>
<sequence>MKVFVTRLLPDTVMGRLELSKEISELRVNREDRPLTRKELEDGVGWCDIILSQLVDSIDSSLMNINPDLKLIANYAVGFNNIDVAAATEKKIPVTNTPGVLTETTADLTWALLMAISRRIVEADDFMRSGKYEAWSPTLLMGSDVHSKTLGIIGFGRIGFALAKRAQGFGMNILYSDVEEKSFASEVGAKYTDMYSLLKQSDFVSLHPFYDEKSHHLISERELKVMKPTSYLINVSRGPVIDEKALVNALSNREITGAALDVFENEPDMEPGLTDLDNVIIVPHIGSATLDTRTAMGNIAVENILAKINNSDLPSCVNPEVL</sequence>
<accession>A0A075FUC1</accession>
<dbReference type="CDD" id="cd05301">
    <property type="entry name" value="GDH"/>
    <property type="match status" value="1"/>
</dbReference>
<dbReference type="GO" id="GO:0016618">
    <property type="term" value="F:hydroxypyruvate reductase [NAD(P)H] activity"/>
    <property type="evidence" value="ECO:0007669"/>
    <property type="project" value="TreeGrafter"/>
</dbReference>